<evidence type="ECO:0000313" key="2">
    <source>
        <dbReference type="EMBL" id="KAI1616480.1"/>
    </source>
</evidence>
<sequence>MSPSPFVAWTSLLALWPLAQATFTITDPSDVINPADWAADNAILADYNVTPILYQTDTIVGPYTYNGQAANISHATLTVSKNDTSVLVVSNGSDVSVEYSTIVKYGYSSNLFQASFYGLNAAVNVANGSTLSLSNVNITTHHGAANLYTYGSGSTTYVDNAWLYSSGPTSHGLYAGGNGTVHAQNVVHYSGGNRCSSFSGDNPAGYIHVQNAVAHTDGVGSAICYALGLCNMTNVIGHASHAPVTFSDGVQTTIWTNSDLTAGLLGGVVLFSSATIESGASVTFDNSKLTVLGKTMPGLWFGNIIANANIISSQINNTASGILAVANYSQVTQDFDYYAGYVDNNDLSPAEATINVQESTLSGLLVAYNGSSINFNLTQYSTWKGSTQSGFGAAYFGVSLDATSNWTLTANTTTLQNFTDADSTLSNIASNGFYIRYNSTSSANKQWAGKTISLQGGGSFIPI</sequence>
<evidence type="ECO:0000313" key="3">
    <source>
        <dbReference type="Proteomes" id="UP001203852"/>
    </source>
</evidence>
<evidence type="ECO:0008006" key="4">
    <source>
        <dbReference type="Google" id="ProtNLM"/>
    </source>
</evidence>
<keyword evidence="3" id="KW-1185">Reference proteome</keyword>
<keyword evidence="1" id="KW-0732">Signal</keyword>
<gene>
    <name evidence="2" type="ORF">EDD36DRAFT_429246</name>
</gene>
<dbReference type="Gene3D" id="2.160.20.20">
    <property type="match status" value="1"/>
</dbReference>
<dbReference type="Proteomes" id="UP001203852">
    <property type="component" value="Unassembled WGS sequence"/>
</dbReference>
<organism evidence="2 3">
    <name type="scientific">Exophiala viscosa</name>
    <dbReference type="NCBI Taxonomy" id="2486360"/>
    <lineage>
        <taxon>Eukaryota</taxon>
        <taxon>Fungi</taxon>
        <taxon>Dikarya</taxon>
        <taxon>Ascomycota</taxon>
        <taxon>Pezizomycotina</taxon>
        <taxon>Eurotiomycetes</taxon>
        <taxon>Chaetothyriomycetidae</taxon>
        <taxon>Chaetothyriales</taxon>
        <taxon>Herpotrichiellaceae</taxon>
        <taxon>Exophiala</taxon>
    </lineage>
</organism>
<accession>A0AAN6IGS7</accession>
<protein>
    <recommendedName>
        <fullName evidence="4">Hyphally-regulated cell wall protein N-terminal domain-containing protein</fullName>
    </recommendedName>
</protein>
<feature type="chain" id="PRO_5042841907" description="Hyphally-regulated cell wall protein N-terminal domain-containing protein" evidence="1">
    <location>
        <begin position="22"/>
        <end position="463"/>
    </location>
</feature>
<name>A0AAN6IGS7_9EURO</name>
<dbReference type="EMBL" id="MU404351">
    <property type="protein sequence ID" value="KAI1616480.1"/>
    <property type="molecule type" value="Genomic_DNA"/>
</dbReference>
<evidence type="ECO:0000256" key="1">
    <source>
        <dbReference type="SAM" id="SignalP"/>
    </source>
</evidence>
<reference evidence="2" key="1">
    <citation type="journal article" date="2022" name="bioRxiv">
        <title>Deciphering the potential niche of two novel black yeast fungi from a biological soil crust based on their genomes, phenotypes, and melanin regulation.</title>
        <authorList>
            <consortium name="DOE Joint Genome Institute"/>
            <person name="Carr E.C."/>
            <person name="Barton Q."/>
            <person name="Grambo S."/>
            <person name="Sullivan M."/>
            <person name="Renfro C.M."/>
            <person name="Kuo A."/>
            <person name="Pangilinan J."/>
            <person name="Lipzen A."/>
            <person name="Keymanesh K."/>
            <person name="Savage E."/>
            <person name="Barry K."/>
            <person name="Grigoriev I.V."/>
            <person name="Riekhof W.R."/>
            <person name="Harris S.S."/>
        </authorList>
    </citation>
    <scope>NUCLEOTIDE SEQUENCE</scope>
    <source>
        <strain evidence="2">JF 03-4F</strain>
    </source>
</reference>
<feature type="signal peptide" evidence="1">
    <location>
        <begin position="1"/>
        <end position="21"/>
    </location>
</feature>
<proteinExistence type="predicted"/>
<dbReference type="InterPro" id="IPR012332">
    <property type="entry name" value="Autotransporter_pectin_lyase_C"/>
</dbReference>
<dbReference type="AlphaFoldDB" id="A0AAN6IGS7"/>
<comment type="caution">
    <text evidence="2">The sequence shown here is derived from an EMBL/GenBank/DDBJ whole genome shotgun (WGS) entry which is preliminary data.</text>
</comment>